<evidence type="ECO:0000313" key="2">
    <source>
        <dbReference type="EMBL" id="EHP84433.1"/>
    </source>
</evidence>
<accession>H1KTH4</accession>
<dbReference type="Proteomes" id="UP000004382">
    <property type="component" value="Unassembled WGS sequence"/>
</dbReference>
<feature type="non-terminal residue" evidence="2">
    <location>
        <position position="251"/>
    </location>
</feature>
<dbReference type="EMBL" id="AGJK01000328">
    <property type="protein sequence ID" value="EHP84433.1"/>
    <property type="molecule type" value="Genomic_DNA"/>
</dbReference>
<dbReference type="RefSeq" id="WP_003606364.1">
    <property type="nucleotide sequence ID" value="NZ_AGJK01000328.1"/>
</dbReference>
<dbReference type="Pfam" id="PF08376">
    <property type="entry name" value="NIT"/>
    <property type="match status" value="1"/>
</dbReference>
<proteinExistence type="predicted"/>
<comment type="caution">
    <text evidence="2">The sequence shown here is derived from an EMBL/GenBank/DDBJ whole genome shotgun (WGS) entry which is preliminary data.</text>
</comment>
<feature type="domain" description="Nitrate/nitrite sensing protein" evidence="1">
    <location>
        <begin position="56"/>
        <end position="250"/>
    </location>
</feature>
<evidence type="ECO:0000259" key="1">
    <source>
        <dbReference type="Pfam" id="PF08376"/>
    </source>
</evidence>
<protein>
    <submittedName>
        <fullName evidence="2">Nitrate and nitrite sensing domain protein</fullName>
    </submittedName>
</protein>
<sequence length="251" mass="25686" precursor="true">MKLPSSLRARIVTVALIPCLAFGAVAGVAVAERAGQGRAMARMEKQVGLSVRIGAFVHEAQKERGASSLYLASKGTQFAPELAAQRKLTDAARVALIADLGAAGADAEFARKAAALREKLGGIERHRSAVDRLEASVPANLAVYTGLIAEALGAVRGVAQIAADPAIGARVSALSAFLSLKEFAGQERAAASAVFAAGAIDLAGLRRLAGLASDQTTFEGLFRAAGPTEEIAALDAANTSDAAREVARLRG</sequence>
<organism evidence="2 3">
    <name type="scientific">Methylorubrum extorquens DSM 13060</name>
    <dbReference type="NCBI Taxonomy" id="882800"/>
    <lineage>
        <taxon>Bacteria</taxon>
        <taxon>Pseudomonadati</taxon>
        <taxon>Pseudomonadota</taxon>
        <taxon>Alphaproteobacteria</taxon>
        <taxon>Hyphomicrobiales</taxon>
        <taxon>Methylobacteriaceae</taxon>
        <taxon>Methylorubrum</taxon>
    </lineage>
</organism>
<dbReference type="AlphaFoldDB" id="H1KTH4"/>
<dbReference type="InterPro" id="IPR013587">
    <property type="entry name" value="Nitrate/nitrite_sensing"/>
</dbReference>
<reference evidence="2 3" key="1">
    <citation type="submission" date="2011-09" db="EMBL/GenBank/DDBJ databases">
        <title>The draft genome of Methylobacterium extorquens DSM 13060.</title>
        <authorList>
            <consortium name="US DOE Joint Genome Institute (JGI-PGF)"/>
            <person name="Lucas S."/>
            <person name="Han J."/>
            <person name="Lapidus A."/>
            <person name="Cheng J.-F."/>
            <person name="Goodwin L."/>
            <person name="Pitluck S."/>
            <person name="Peters L."/>
            <person name="Land M.L."/>
            <person name="Hauser L."/>
            <person name="Koskimaki J."/>
            <person name="Halonen O."/>
            <person name="Pirttila A."/>
            <person name="Frank C."/>
            <person name="Woyke T.J."/>
        </authorList>
    </citation>
    <scope>NUCLEOTIDE SEQUENCE [LARGE SCALE GENOMIC DNA]</scope>
    <source>
        <strain evidence="2 3">DSM 13060</strain>
    </source>
</reference>
<name>H1KTH4_METEX</name>
<gene>
    <name evidence="2" type="ORF">MetexDRAFT_5937</name>
</gene>
<evidence type="ECO:0000313" key="3">
    <source>
        <dbReference type="Proteomes" id="UP000004382"/>
    </source>
</evidence>